<protein>
    <submittedName>
        <fullName evidence="2">Uncharacterized conserved protein YegL, contains vWA domain of TerY type</fullName>
    </submittedName>
</protein>
<organism evidence="2 3">
    <name type="scientific">Chitinophaga costaii</name>
    <dbReference type="NCBI Taxonomy" id="1335309"/>
    <lineage>
        <taxon>Bacteria</taxon>
        <taxon>Pseudomonadati</taxon>
        <taxon>Bacteroidota</taxon>
        <taxon>Chitinophagia</taxon>
        <taxon>Chitinophagales</taxon>
        <taxon>Chitinophagaceae</taxon>
        <taxon>Chitinophaga</taxon>
    </lineage>
</organism>
<dbReference type="RefSeq" id="WP_089709359.1">
    <property type="nucleotide sequence ID" value="NZ_FMAR01000002.1"/>
</dbReference>
<proteinExistence type="predicted"/>
<gene>
    <name evidence="2" type="ORF">GA0116948_102228</name>
</gene>
<evidence type="ECO:0000313" key="3">
    <source>
        <dbReference type="Proteomes" id="UP000242818"/>
    </source>
</evidence>
<dbReference type="AlphaFoldDB" id="A0A1C4APC7"/>
<dbReference type="OrthoDB" id="9806395at2"/>
<reference evidence="2 3" key="1">
    <citation type="submission" date="2016-08" db="EMBL/GenBank/DDBJ databases">
        <authorList>
            <person name="Seilhamer J.J."/>
        </authorList>
    </citation>
    <scope>NUCLEOTIDE SEQUENCE [LARGE SCALE GENOMIC DNA]</scope>
    <source>
        <strain evidence="2 3">A37T2</strain>
    </source>
</reference>
<dbReference type="STRING" id="1335309.GA0116948_102228"/>
<feature type="domain" description="VWFA" evidence="1">
    <location>
        <begin position="5"/>
        <end position="185"/>
    </location>
</feature>
<dbReference type="InterPro" id="IPR002035">
    <property type="entry name" value="VWF_A"/>
</dbReference>
<accession>A0A1C4APC7</accession>
<dbReference type="Gene3D" id="3.40.50.410">
    <property type="entry name" value="von Willebrand factor, type A domain"/>
    <property type="match status" value="1"/>
</dbReference>
<dbReference type="Proteomes" id="UP000242818">
    <property type="component" value="Unassembled WGS sequence"/>
</dbReference>
<dbReference type="PIRSF" id="PIRSF020634">
    <property type="entry name" value="TerY_vWA"/>
    <property type="match status" value="1"/>
</dbReference>
<dbReference type="Pfam" id="PF00092">
    <property type="entry name" value="VWA"/>
    <property type="match status" value="1"/>
</dbReference>
<evidence type="ECO:0000259" key="1">
    <source>
        <dbReference type="PROSITE" id="PS50234"/>
    </source>
</evidence>
<keyword evidence="3" id="KW-1185">Reference proteome</keyword>
<dbReference type="SUPFAM" id="SSF53300">
    <property type="entry name" value="vWA-like"/>
    <property type="match status" value="1"/>
</dbReference>
<dbReference type="SMART" id="SM00327">
    <property type="entry name" value="VWA"/>
    <property type="match status" value="1"/>
</dbReference>
<dbReference type="InterPro" id="IPR011392">
    <property type="entry name" value="Tellurite-R_TerY"/>
</dbReference>
<dbReference type="PROSITE" id="PS50234">
    <property type="entry name" value="VWFA"/>
    <property type="match status" value="1"/>
</dbReference>
<dbReference type="EMBL" id="FMAR01000002">
    <property type="protein sequence ID" value="SCB96562.1"/>
    <property type="molecule type" value="Genomic_DNA"/>
</dbReference>
<name>A0A1C4APC7_9BACT</name>
<dbReference type="InterPro" id="IPR036465">
    <property type="entry name" value="vWFA_dom_sf"/>
</dbReference>
<evidence type="ECO:0000313" key="2">
    <source>
        <dbReference type="EMBL" id="SCB96562.1"/>
    </source>
</evidence>
<sequence>MRRLPVYLLLDTSGSMRGERIEAVKNGLEVLVSRLRQDPYALESVWISIITFDREVKQLLPLTALEALQLPEIVTPESGPTNLGAALNILAQRLDMEVSKSTAERKGDWRPLLFVMTDGKPSDLADYRAAIPLIRRKGLASIVACAAGAEAKDEYLKELTDNVVHLDTADSTTLLSFFKWVSDTIGVGNQSVGATDNLVLPPPPEEVHVVI</sequence>